<evidence type="ECO:0000313" key="4">
    <source>
        <dbReference type="EMBL" id="UXE62840.1"/>
    </source>
</evidence>
<dbReference type="EMBL" id="CP073041">
    <property type="protein sequence ID" value="UXE62840.1"/>
    <property type="molecule type" value="Genomic_DNA"/>
</dbReference>
<accession>A0A977L1U7</accession>
<evidence type="ECO:0000256" key="3">
    <source>
        <dbReference type="ARBA" id="ARBA00022691"/>
    </source>
</evidence>
<keyword evidence="2 4" id="KW-0808">Transferase</keyword>
<dbReference type="Gene3D" id="3.40.50.150">
    <property type="entry name" value="Vaccinia Virus protein VP39"/>
    <property type="match status" value="1"/>
</dbReference>
<dbReference type="GO" id="GO:0008171">
    <property type="term" value="F:O-methyltransferase activity"/>
    <property type="evidence" value="ECO:0007669"/>
    <property type="project" value="InterPro"/>
</dbReference>
<dbReference type="GO" id="GO:0032259">
    <property type="term" value="P:methylation"/>
    <property type="evidence" value="ECO:0007669"/>
    <property type="project" value="UniProtKB-KW"/>
</dbReference>
<dbReference type="Pfam" id="PF01596">
    <property type="entry name" value="Methyltransf_3"/>
    <property type="match status" value="1"/>
</dbReference>
<dbReference type="Proteomes" id="UP001065613">
    <property type="component" value="Chromosome"/>
</dbReference>
<dbReference type="GO" id="GO:0008757">
    <property type="term" value="F:S-adenosylmethionine-dependent methyltransferase activity"/>
    <property type="evidence" value="ECO:0007669"/>
    <property type="project" value="TreeGrafter"/>
</dbReference>
<name>A0A977L1U7_9CYAN</name>
<dbReference type="EC" id="2.1.1.-" evidence="4"/>
<dbReference type="PANTHER" id="PTHR10509:SF14">
    <property type="entry name" value="CAFFEOYL-COA O-METHYLTRANSFERASE 3-RELATED"/>
    <property type="match status" value="1"/>
</dbReference>
<dbReference type="PROSITE" id="PS51682">
    <property type="entry name" value="SAM_OMT_I"/>
    <property type="match status" value="1"/>
</dbReference>
<dbReference type="InterPro" id="IPR050362">
    <property type="entry name" value="Cation-dep_OMT"/>
</dbReference>
<keyword evidence="1 4" id="KW-0489">Methyltransferase</keyword>
<dbReference type="InterPro" id="IPR029063">
    <property type="entry name" value="SAM-dependent_MTases_sf"/>
</dbReference>
<protein>
    <submittedName>
        <fullName evidence="4">Class I SAM-dependent methyltransferase</fullName>
        <ecNumber evidence="4">2.1.1.-</ecNumber>
    </submittedName>
</protein>
<reference evidence="4" key="1">
    <citation type="submission" date="2021-04" db="EMBL/GenBank/DDBJ databases">
        <title>Genome sequence of Woronichinia naegeliana from Washington state freshwater lake bloom.</title>
        <authorList>
            <person name="Dreher T.W."/>
        </authorList>
    </citation>
    <scope>NUCLEOTIDE SEQUENCE</scope>
    <source>
        <strain evidence="4">WA131</strain>
    </source>
</reference>
<dbReference type="PANTHER" id="PTHR10509">
    <property type="entry name" value="O-METHYLTRANSFERASE-RELATED"/>
    <property type="match status" value="1"/>
</dbReference>
<dbReference type="AlphaFoldDB" id="A0A977L1U7"/>
<evidence type="ECO:0000256" key="1">
    <source>
        <dbReference type="ARBA" id="ARBA00022603"/>
    </source>
</evidence>
<evidence type="ECO:0000256" key="2">
    <source>
        <dbReference type="ARBA" id="ARBA00022679"/>
    </source>
</evidence>
<sequence length="222" mass="24632">MTKQTWGLDASLYDYYQAIAFREPEILKELRQATSQLPMANMQIAPEQGQFMALLVQLTGARKILEIGVFTGYSSLALALALPPQGRILGCEISAEYAAIARQFWQKAGVSEKIDVLLGPAVTSLEQLLANGEQESFDLAFIDANKSDYDQYYELSLQLVRPGGLILIDNVLWYGKVADETIQDKATQSIRHLNAKLHQDLRISLCLVPIGDGLTLALKHHL</sequence>
<keyword evidence="3" id="KW-0949">S-adenosyl-L-methionine</keyword>
<dbReference type="InterPro" id="IPR002935">
    <property type="entry name" value="SAM_O-MeTrfase"/>
</dbReference>
<gene>
    <name evidence="4" type="ORF">KA717_09095</name>
</gene>
<dbReference type="SUPFAM" id="SSF53335">
    <property type="entry name" value="S-adenosyl-L-methionine-dependent methyltransferases"/>
    <property type="match status" value="1"/>
</dbReference>
<dbReference type="KEGG" id="wna:KA717_09095"/>
<dbReference type="CDD" id="cd02440">
    <property type="entry name" value="AdoMet_MTases"/>
    <property type="match status" value="1"/>
</dbReference>
<organism evidence="4">
    <name type="scientific">Woronichinia naegeliana WA131</name>
    <dbReference type="NCBI Taxonomy" id="2824559"/>
    <lineage>
        <taxon>Bacteria</taxon>
        <taxon>Bacillati</taxon>
        <taxon>Cyanobacteriota</taxon>
        <taxon>Cyanophyceae</taxon>
        <taxon>Synechococcales</taxon>
        <taxon>Coelosphaeriaceae</taxon>
        <taxon>Woronichinia</taxon>
    </lineage>
</organism>
<proteinExistence type="predicted"/>